<dbReference type="InterPro" id="IPR009651">
    <property type="entry name" value="Met_g_lyase_put"/>
</dbReference>
<reference evidence="1" key="1">
    <citation type="submission" date="2020-10" db="EMBL/GenBank/DDBJ databases">
        <authorList>
            <person name="Gilroy R."/>
        </authorList>
    </citation>
    <scope>NUCLEOTIDE SEQUENCE</scope>
    <source>
        <strain evidence="1">ChiSxjej2B14-8506</strain>
    </source>
</reference>
<dbReference type="EMBL" id="DVNK01000050">
    <property type="protein sequence ID" value="HIU47184.1"/>
    <property type="molecule type" value="Genomic_DNA"/>
</dbReference>
<dbReference type="PANTHER" id="PTHR46658:SF1">
    <property type="entry name" value="CYS OR MET METABOLISM PYRIDOXAL-PHOSPHATE-DEPENDENT ENZYME"/>
    <property type="match status" value="1"/>
</dbReference>
<dbReference type="InterPro" id="IPR015421">
    <property type="entry name" value="PyrdxlP-dep_Trfase_major"/>
</dbReference>
<comment type="caution">
    <text evidence="1">The sequence shown here is derived from an EMBL/GenBank/DDBJ whole genome shotgun (WGS) entry which is preliminary data.</text>
</comment>
<dbReference type="Gene3D" id="3.90.1150.60">
    <property type="entry name" value="Methioning gamme-lyase, C-terminal domain"/>
    <property type="match status" value="1"/>
</dbReference>
<dbReference type="Proteomes" id="UP000824123">
    <property type="component" value="Unassembled WGS sequence"/>
</dbReference>
<reference evidence="1" key="2">
    <citation type="journal article" date="2021" name="PeerJ">
        <title>Extensive microbial diversity within the chicken gut microbiome revealed by metagenomics and culture.</title>
        <authorList>
            <person name="Gilroy R."/>
            <person name="Ravi A."/>
            <person name="Getino M."/>
            <person name="Pursley I."/>
            <person name="Horton D.L."/>
            <person name="Alikhan N.F."/>
            <person name="Baker D."/>
            <person name="Gharbi K."/>
            <person name="Hall N."/>
            <person name="Watson M."/>
            <person name="Adriaenssens E.M."/>
            <person name="Foster-Nyarko E."/>
            <person name="Jarju S."/>
            <person name="Secka A."/>
            <person name="Antonio M."/>
            <person name="Oren A."/>
            <person name="Chaudhuri R.R."/>
            <person name="La Ragione R."/>
            <person name="Hildebrand F."/>
            <person name="Pallen M.J."/>
        </authorList>
    </citation>
    <scope>NUCLEOTIDE SEQUENCE</scope>
    <source>
        <strain evidence="1">ChiSxjej2B14-8506</strain>
    </source>
</reference>
<dbReference type="SUPFAM" id="SSF53383">
    <property type="entry name" value="PLP-dependent transferases"/>
    <property type="match status" value="1"/>
</dbReference>
<dbReference type="AlphaFoldDB" id="A0A9D1LSI8"/>
<name>A0A9D1LSI8_9FIRM</name>
<accession>A0A9D1LSI8</accession>
<gene>
    <name evidence="1" type="ORF">IAC59_07985</name>
</gene>
<evidence type="ECO:0000313" key="2">
    <source>
        <dbReference type="Proteomes" id="UP000824123"/>
    </source>
</evidence>
<organism evidence="1 2">
    <name type="scientific">Candidatus Fimadaptatus faecigallinarum</name>
    <dbReference type="NCBI Taxonomy" id="2840814"/>
    <lineage>
        <taxon>Bacteria</taxon>
        <taxon>Bacillati</taxon>
        <taxon>Bacillota</taxon>
        <taxon>Clostridia</taxon>
        <taxon>Eubacteriales</taxon>
        <taxon>Candidatus Fimadaptatus</taxon>
    </lineage>
</organism>
<dbReference type="Pfam" id="PF06838">
    <property type="entry name" value="Met_gamma_lyase"/>
    <property type="match status" value="1"/>
</dbReference>
<protein>
    <submittedName>
        <fullName evidence="1">Methionine gamma-lyase family protein</fullName>
    </submittedName>
</protein>
<dbReference type="PANTHER" id="PTHR46658">
    <property type="entry name" value="CYS OR MET METABOLISM PYRIDOXAL-PHOSPHATE-DEPENDENT ENZYME"/>
    <property type="match status" value="1"/>
</dbReference>
<proteinExistence type="predicted"/>
<dbReference type="Gene3D" id="3.40.640.10">
    <property type="entry name" value="Type I PLP-dependent aspartate aminotransferase-like (Major domain)"/>
    <property type="match status" value="1"/>
</dbReference>
<dbReference type="InterPro" id="IPR015424">
    <property type="entry name" value="PyrdxlP-dep_Trfase"/>
</dbReference>
<sequence length="420" mass="45442">MPEISAGVRDYVAACERECAQVFAALDEIENYNTQKVLLAFQRHRVALRHFAPTNGYGYDDIGRDTLDRLYADVFGAEDALVRPQIASGTHALALCLQGLTRPGGKLLAASGRPYDTLEQVIGISGEPGMGSLRDYGVEYDEVELTPDGHIDVAGVLDKLDEHTQLVTIQRSRGYAWRPCLSVDEIGEVARAIHARRPDVCVMVDNCYGEFTRLQEPNELGADVIAGSLIKNPGGGMAPTGGYIAGKRKYVELVSYRLTSPGIGREVGSYGASYRPFYQGLFMAPHVTMQAVKTSALAARVFGGLGYDVNPAYDAPREDIIQAIRFGDADKLIRFVQAIQLASPVDSEALPEPWDMPGYQDQVIMAAGTFVSGASIELSADSPIRPPYIAYMQGALTYAHGRLGIMCALERLGGISPSKA</sequence>
<evidence type="ECO:0000313" key="1">
    <source>
        <dbReference type="EMBL" id="HIU47184.1"/>
    </source>
</evidence>